<dbReference type="SUPFAM" id="SSF51679">
    <property type="entry name" value="Bacterial luciferase-like"/>
    <property type="match status" value="1"/>
</dbReference>
<dbReference type="PANTHER" id="PTHR42847">
    <property type="entry name" value="ALKANESULFONATE MONOOXYGENASE"/>
    <property type="match status" value="1"/>
</dbReference>
<sequence length="296" mass="32151">MRISTVILPVYRWPTAQEHWRRAEELGLHAAYTFDHLAFRSFRSGPWLGAVPTLAAAALVTSRIRLGTMVASPNFRHPVTLAQELMSLDDISGGRVTAGIGAGGEGFDTTILGGRPWTPGERADRFAEFLPLLDRLLTRPATTSHGTHYSAVEAPMIPGCVQRPRVPFTVAATGPRGLALTARYGQGWVTFGDRRRAAEQSGDAAAASVRDQVTRLNEACTALGRDPGDLERVYLTSFTKDPWQDSVDAFVDLAGRYCGLGIGEVVLNWPVPGTMFDGCQETFERIVTEAPRQLAG</sequence>
<protein>
    <submittedName>
        <fullName evidence="6">LLM class flavin-dependent oxidoreductase</fullName>
    </submittedName>
</protein>
<keyword evidence="7" id="KW-1185">Reference proteome</keyword>
<evidence type="ECO:0000256" key="3">
    <source>
        <dbReference type="ARBA" id="ARBA00023002"/>
    </source>
</evidence>
<evidence type="ECO:0000313" key="6">
    <source>
        <dbReference type="EMBL" id="GAA0393883.1"/>
    </source>
</evidence>
<dbReference type="Pfam" id="PF00296">
    <property type="entry name" value="Bac_luciferase"/>
    <property type="match status" value="1"/>
</dbReference>
<evidence type="ECO:0000313" key="7">
    <source>
        <dbReference type="Proteomes" id="UP001500879"/>
    </source>
</evidence>
<dbReference type="InterPro" id="IPR011251">
    <property type="entry name" value="Luciferase-like_dom"/>
</dbReference>
<evidence type="ECO:0000259" key="5">
    <source>
        <dbReference type="Pfam" id="PF00296"/>
    </source>
</evidence>
<dbReference type="Proteomes" id="UP001500879">
    <property type="component" value="Unassembled WGS sequence"/>
</dbReference>
<name>A0ABP3I864_9ACTN</name>
<keyword evidence="4" id="KW-0503">Monooxygenase</keyword>
<dbReference type="RefSeq" id="WP_344020918.1">
    <property type="nucleotide sequence ID" value="NZ_BAAABX010000012.1"/>
</dbReference>
<proteinExistence type="predicted"/>
<keyword evidence="1" id="KW-0285">Flavoprotein</keyword>
<accession>A0ABP3I864</accession>
<keyword evidence="2" id="KW-0288">FMN</keyword>
<dbReference type="PANTHER" id="PTHR42847:SF4">
    <property type="entry name" value="ALKANESULFONATE MONOOXYGENASE-RELATED"/>
    <property type="match status" value="1"/>
</dbReference>
<comment type="caution">
    <text evidence="6">The sequence shown here is derived from an EMBL/GenBank/DDBJ whole genome shotgun (WGS) entry which is preliminary data.</text>
</comment>
<dbReference type="InterPro" id="IPR036661">
    <property type="entry name" value="Luciferase-like_sf"/>
</dbReference>
<evidence type="ECO:0000256" key="1">
    <source>
        <dbReference type="ARBA" id="ARBA00022630"/>
    </source>
</evidence>
<dbReference type="EMBL" id="BAAABX010000012">
    <property type="protein sequence ID" value="GAA0393883.1"/>
    <property type="molecule type" value="Genomic_DNA"/>
</dbReference>
<organism evidence="6 7">
    <name type="scientific">Streptomyces luteireticuli</name>
    <dbReference type="NCBI Taxonomy" id="173858"/>
    <lineage>
        <taxon>Bacteria</taxon>
        <taxon>Bacillati</taxon>
        <taxon>Actinomycetota</taxon>
        <taxon>Actinomycetes</taxon>
        <taxon>Kitasatosporales</taxon>
        <taxon>Streptomycetaceae</taxon>
        <taxon>Streptomyces</taxon>
    </lineage>
</organism>
<evidence type="ECO:0000256" key="2">
    <source>
        <dbReference type="ARBA" id="ARBA00022643"/>
    </source>
</evidence>
<gene>
    <name evidence="6" type="ORF">GCM10010357_13410</name>
</gene>
<reference evidence="7" key="1">
    <citation type="journal article" date="2019" name="Int. J. Syst. Evol. Microbiol.">
        <title>The Global Catalogue of Microorganisms (GCM) 10K type strain sequencing project: providing services to taxonomists for standard genome sequencing and annotation.</title>
        <authorList>
            <consortium name="The Broad Institute Genomics Platform"/>
            <consortium name="The Broad Institute Genome Sequencing Center for Infectious Disease"/>
            <person name="Wu L."/>
            <person name="Ma J."/>
        </authorList>
    </citation>
    <scope>NUCLEOTIDE SEQUENCE [LARGE SCALE GENOMIC DNA]</scope>
    <source>
        <strain evidence="7">JCM 4788</strain>
    </source>
</reference>
<keyword evidence="3" id="KW-0560">Oxidoreductase</keyword>
<dbReference type="Gene3D" id="3.20.20.30">
    <property type="entry name" value="Luciferase-like domain"/>
    <property type="match status" value="1"/>
</dbReference>
<dbReference type="InterPro" id="IPR050172">
    <property type="entry name" value="SsuD_RutA_monooxygenase"/>
</dbReference>
<evidence type="ECO:0000256" key="4">
    <source>
        <dbReference type="ARBA" id="ARBA00023033"/>
    </source>
</evidence>
<feature type="domain" description="Luciferase-like" evidence="5">
    <location>
        <begin position="13"/>
        <end position="234"/>
    </location>
</feature>